<evidence type="ECO:0000313" key="1">
    <source>
        <dbReference type="EMBL" id="CAD9029635.1"/>
    </source>
</evidence>
<evidence type="ECO:0000313" key="2">
    <source>
        <dbReference type="EMBL" id="CAD9029636.1"/>
    </source>
</evidence>
<dbReference type="EMBL" id="HBGA01109403">
    <property type="protein sequence ID" value="CAD9029635.1"/>
    <property type="molecule type" value="Transcribed_RNA"/>
</dbReference>
<accession>A0A6U8I830</accession>
<dbReference type="AlphaFoldDB" id="A0A6U8I830"/>
<dbReference type="EMBL" id="HBGA01109404">
    <property type="protein sequence ID" value="CAD9029636.1"/>
    <property type="molecule type" value="Transcribed_RNA"/>
</dbReference>
<reference evidence="2" key="1">
    <citation type="submission" date="2021-01" db="EMBL/GenBank/DDBJ databases">
        <authorList>
            <person name="Corre E."/>
            <person name="Pelletier E."/>
            <person name="Niang G."/>
            <person name="Scheremetjew M."/>
            <person name="Finn R."/>
            <person name="Kale V."/>
            <person name="Holt S."/>
            <person name="Cochrane G."/>
            <person name="Meng A."/>
            <person name="Brown T."/>
            <person name="Cohen L."/>
        </authorList>
    </citation>
    <scope>NUCLEOTIDE SEQUENCE</scope>
    <source>
        <strain evidence="2">NIES-381</strain>
    </source>
</reference>
<sequence length="108" mass="12094">MRRLLCRKPILIPMDINAQTNSSGHAWMHGVRDTIMHKFVGCDFDMHEHGPQVGWASLVDWAAGRLRCSQTCQTFICTFKIRVHNNCKHMNPGAHTSACLGGGVFCRA</sequence>
<protein>
    <submittedName>
        <fullName evidence="2">Uncharacterized protein</fullName>
    </submittedName>
</protein>
<proteinExistence type="predicted"/>
<name>A0A6U8I830_9EUGL</name>
<gene>
    <name evidence="1" type="ORF">EGYM00392_LOCUS40772</name>
    <name evidence="2" type="ORF">EGYM00392_LOCUS40773</name>
</gene>
<organism evidence="2">
    <name type="scientific">Eutreptiella gymnastica</name>
    <dbReference type="NCBI Taxonomy" id="73025"/>
    <lineage>
        <taxon>Eukaryota</taxon>
        <taxon>Discoba</taxon>
        <taxon>Euglenozoa</taxon>
        <taxon>Euglenida</taxon>
        <taxon>Spirocuta</taxon>
        <taxon>Euglenophyceae</taxon>
        <taxon>Eutreptiales</taxon>
        <taxon>Eutreptiaceae</taxon>
        <taxon>Eutreptiella</taxon>
    </lineage>
</organism>